<comment type="caution">
    <text evidence="1">The sequence shown here is derived from an EMBL/GenBank/DDBJ whole genome shotgun (WGS) entry which is preliminary data.</text>
</comment>
<reference evidence="1" key="1">
    <citation type="submission" date="2023-04" db="EMBL/GenBank/DDBJ databases">
        <title>Ambrosiozyma monospora NBRC 10751.</title>
        <authorList>
            <person name="Ichikawa N."/>
            <person name="Sato H."/>
            <person name="Tonouchi N."/>
        </authorList>
    </citation>
    <scope>NUCLEOTIDE SEQUENCE</scope>
    <source>
        <strain evidence="1">NBRC 10751</strain>
    </source>
</reference>
<dbReference type="EMBL" id="BSXS01002158">
    <property type="protein sequence ID" value="GME78344.1"/>
    <property type="molecule type" value="Genomic_DNA"/>
</dbReference>
<dbReference type="Proteomes" id="UP001165064">
    <property type="component" value="Unassembled WGS sequence"/>
</dbReference>
<organism evidence="1 2">
    <name type="scientific">Ambrosiozyma monospora</name>
    <name type="common">Yeast</name>
    <name type="synonym">Endomycopsis monosporus</name>
    <dbReference type="NCBI Taxonomy" id="43982"/>
    <lineage>
        <taxon>Eukaryota</taxon>
        <taxon>Fungi</taxon>
        <taxon>Dikarya</taxon>
        <taxon>Ascomycota</taxon>
        <taxon>Saccharomycotina</taxon>
        <taxon>Pichiomycetes</taxon>
        <taxon>Pichiales</taxon>
        <taxon>Pichiaceae</taxon>
        <taxon>Ambrosiozyma</taxon>
    </lineage>
</organism>
<evidence type="ECO:0000313" key="1">
    <source>
        <dbReference type="EMBL" id="GME78344.1"/>
    </source>
</evidence>
<sequence length="387" mass="43856">MPYVYISATATASALTFPCDPEVNKCYFENGTEDSYFGEYAPYLVELLDAALSPKYPAPNTFSAKSIKYLSTKESLESVFDLLDQYPQESVPVVIANAETLCHSINDLVSNQHEDLIAFQERQLGLITQLKYCTNYQALYESHMTPGTRMVYANIEKELDFTMGEEQHSLGFKLDQQLRLIESVLSCLGDAVTCYLQPTDTKLFTGLIREIIKLCGSQLAEARKFETLPEDDAAARKLEMVIQETHLEVSYRVTQAGIDAITKLAGALKFGALDFLFLSLFGLDFNKLFSEEGTLFMISNQLKTPSFETWVKLDILQFILKTESDDLLYKSDYNVSRSLLNKIELLLDQALEFDQTTGCDEKLVEFMSVWEPIRRAIVTCYYHHSLA</sequence>
<name>A0ACB5T0S6_AMBMO</name>
<protein>
    <submittedName>
        <fullName evidence="1">Unnamed protein product</fullName>
    </submittedName>
</protein>
<keyword evidence="2" id="KW-1185">Reference proteome</keyword>
<proteinExistence type="predicted"/>
<accession>A0ACB5T0S6</accession>
<evidence type="ECO:0000313" key="2">
    <source>
        <dbReference type="Proteomes" id="UP001165064"/>
    </source>
</evidence>
<gene>
    <name evidence="1" type="ORF">Amon02_000340200</name>
</gene>